<evidence type="ECO:0000313" key="3">
    <source>
        <dbReference type="EnsemblProtists" id="EOD24491"/>
    </source>
</evidence>
<dbReference type="GeneID" id="17270035"/>
<evidence type="ECO:0000313" key="4">
    <source>
        <dbReference type="Proteomes" id="UP000013827"/>
    </source>
</evidence>
<dbReference type="EnsemblProtists" id="EOD24491">
    <property type="protein sequence ID" value="EOD24491"/>
    <property type="gene ID" value="EMIHUDRAFT_238425"/>
</dbReference>
<keyword evidence="4" id="KW-1185">Reference proteome</keyword>
<dbReference type="Pfam" id="PF03109">
    <property type="entry name" value="ABC1"/>
    <property type="match status" value="1"/>
</dbReference>
<reference evidence="3" key="2">
    <citation type="submission" date="2024-10" db="UniProtKB">
        <authorList>
            <consortium name="EnsemblProtists"/>
        </authorList>
    </citation>
    <scope>IDENTIFICATION</scope>
</reference>
<name>A0A0D3JLV6_EMIH1</name>
<dbReference type="InterPro" id="IPR050154">
    <property type="entry name" value="UbiB_kinase"/>
</dbReference>
<dbReference type="PANTHER" id="PTHR10566:SF123">
    <property type="entry name" value="PROTEIN KINASE SUPERFAMILY PROTEIN"/>
    <property type="match status" value="1"/>
</dbReference>
<dbReference type="AlphaFoldDB" id="A0A0D3JLV6"/>
<feature type="domain" description="ABC1 atypical kinase-like" evidence="2">
    <location>
        <begin position="139"/>
        <end position="250"/>
    </location>
</feature>
<evidence type="ECO:0000259" key="2">
    <source>
        <dbReference type="Pfam" id="PF03109"/>
    </source>
</evidence>
<dbReference type="eggNOG" id="KOG1235">
    <property type="taxonomic scope" value="Eukaryota"/>
</dbReference>
<dbReference type="KEGG" id="ehx:EMIHUDRAFT_238425"/>
<dbReference type="HOGENOM" id="CLU_006533_7_0_1"/>
<proteinExistence type="inferred from homology"/>
<sequence>MHTFDKNELRRRARAAGALETYFSTPDGAEALTGRLGKLARVTSGLGVRVGTTFLALLAGLAPPSVGPTALEDALAASPVREAFEELGPTFVKFGQALGSRPDLAGERLALQLRALQAEMAPFATADARAVIQAEFGEVLRPDARAAVAADAVLARRAAGALESLRVPGGRRLVRPALVAAVDEFFCRLFEEMDYEREAENIAEFNAVYGRRTEARRQLGRGGEIVLPVAYSPWCGERVIAMSWVDGSPLVPPDRRAGGGEPFKPADLIGLYHPDSTSLSLLQVAPPPSPLDALPWVRPRPALGYIDFGLVSHVPVQVREGLVCAVAQLLFARDTAKVASLFGELMLLPPAKLDEPATRAALEAALARAASKLLDYPPGAALPEIRFDALVGEVAAIAPAFEFELPPYFLNNARALASLEGLARAADPTFSIVESIYPFALTTILAGDASPLMRRTLDDLATDPATGRVSVRKLRSLVDQLAALSRKPRLAVTLDVRENIVSH</sequence>
<comment type="similarity">
    <text evidence="1">Belongs to the protein kinase superfamily. ADCK protein kinase family.</text>
</comment>
<dbReference type="InterPro" id="IPR004147">
    <property type="entry name" value="ABC1_dom"/>
</dbReference>
<reference evidence="4" key="1">
    <citation type="journal article" date="2013" name="Nature">
        <title>Pan genome of the phytoplankton Emiliania underpins its global distribution.</title>
        <authorList>
            <person name="Read B.A."/>
            <person name="Kegel J."/>
            <person name="Klute M.J."/>
            <person name="Kuo A."/>
            <person name="Lefebvre S.C."/>
            <person name="Maumus F."/>
            <person name="Mayer C."/>
            <person name="Miller J."/>
            <person name="Monier A."/>
            <person name="Salamov A."/>
            <person name="Young J."/>
            <person name="Aguilar M."/>
            <person name="Claverie J.M."/>
            <person name="Frickenhaus S."/>
            <person name="Gonzalez K."/>
            <person name="Herman E.K."/>
            <person name="Lin Y.C."/>
            <person name="Napier J."/>
            <person name="Ogata H."/>
            <person name="Sarno A.F."/>
            <person name="Shmutz J."/>
            <person name="Schroeder D."/>
            <person name="de Vargas C."/>
            <person name="Verret F."/>
            <person name="von Dassow P."/>
            <person name="Valentin K."/>
            <person name="Van de Peer Y."/>
            <person name="Wheeler G."/>
            <person name="Dacks J.B."/>
            <person name="Delwiche C.F."/>
            <person name="Dyhrman S.T."/>
            <person name="Glockner G."/>
            <person name="John U."/>
            <person name="Richards T."/>
            <person name="Worden A.Z."/>
            <person name="Zhang X."/>
            <person name="Grigoriev I.V."/>
            <person name="Allen A.E."/>
            <person name="Bidle K."/>
            <person name="Borodovsky M."/>
            <person name="Bowler C."/>
            <person name="Brownlee C."/>
            <person name="Cock J.M."/>
            <person name="Elias M."/>
            <person name="Gladyshev V.N."/>
            <person name="Groth M."/>
            <person name="Guda C."/>
            <person name="Hadaegh A."/>
            <person name="Iglesias-Rodriguez M.D."/>
            <person name="Jenkins J."/>
            <person name="Jones B.M."/>
            <person name="Lawson T."/>
            <person name="Leese F."/>
            <person name="Lindquist E."/>
            <person name="Lobanov A."/>
            <person name="Lomsadze A."/>
            <person name="Malik S.B."/>
            <person name="Marsh M.E."/>
            <person name="Mackinder L."/>
            <person name="Mock T."/>
            <person name="Mueller-Roeber B."/>
            <person name="Pagarete A."/>
            <person name="Parker M."/>
            <person name="Probert I."/>
            <person name="Quesneville H."/>
            <person name="Raines C."/>
            <person name="Rensing S.A."/>
            <person name="Riano-Pachon D.M."/>
            <person name="Richier S."/>
            <person name="Rokitta S."/>
            <person name="Shiraiwa Y."/>
            <person name="Soanes D.M."/>
            <person name="van der Giezen M."/>
            <person name="Wahlund T.M."/>
            <person name="Williams B."/>
            <person name="Wilson W."/>
            <person name="Wolfe G."/>
            <person name="Wurch L.L."/>
        </authorList>
    </citation>
    <scope>NUCLEOTIDE SEQUENCE</scope>
</reference>
<dbReference type="PaxDb" id="2903-EOD24491"/>
<organism evidence="3 4">
    <name type="scientific">Emiliania huxleyi (strain CCMP1516)</name>
    <dbReference type="NCBI Taxonomy" id="280463"/>
    <lineage>
        <taxon>Eukaryota</taxon>
        <taxon>Haptista</taxon>
        <taxon>Haptophyta</taxon>
        <taxon>Prymnesiophyceae</taxon>
        <taxon>Isochrysidales</taxon>
        <taxon>Noelaerhabdaceae</taxon>
        <taxon>Emiliania</taxon>
    </lineage>
</organism>
<dbReference type="RefSeq" id="XP_005776920.1">
    <property type="nucleotide sequence ID" value="XM_005776863.1"/>
</dbReference>
<dbReference type="PANTHER" id="PTHR10566">
    <property type="entry name" value="CHAPERONE-ACTIVITY OF BC1 COMPLEX CABC1 -RELATED"/>
    <property type="match status" value="1"/>
</dbReference>
<evidence type="ECO:0000256" key="1">
    <source>
        <dbReference type="ARBA" id="ARBA00009670"/>
    </source>
</evidence>
<protein>
    <recommendedName>
        <fullName evidence="2">ABC1 atypical kinase-like domain-containing protein</fullName>
    </recommendedName>
</protein>
<dbReference type="Proteomes" id="UP000013827">
    <property type="component" value="Unassembled WGS sequence"/>
</dbReference>
<dbReference type="STRING" id="2903.R1ENJ2"/>
<accession>A0A0D3JLV6</accession>